<dbReference type="InterPro" id="IPR001715">
    <property type="entry name" value="CH_dom"/>
</dbReference>
<feature type="compositionally biased region" description="Basic residues" evidence="5">
    <location>
        <begin position="144"/>
        <end position="153"/>
    </location>
</feature>
<dbReference type="InterPro" id="IPR036770">
    <property type="entry name" value="Ankyrin_rpt-contain_sf"/>
</dbReference>
<comment type="caution">
    <text evidence="7">The sequence shown here is derived from an EMBL/GenBank/DDBJ whole genome shotgun (WGS) entry which is preliminary data.</text>
</comment>
<keyword evidence="1" id="KW-0677">Repeat</keyword>
<evidence type="ECO:0000256" key="2">
    <source>
        <dbReference type="ARBA" id="ARBA00023043"/>
    </source>
</evidence>
<dbReference type="PANTHER" id="PTHR24126:SF14">
    <property type="entry name" value="ANK_REP_REGION DOMAIN-CONTAINING PROTEIN"/>
    <property type="match status" value="1"/>
</dbReference>
<dbReference type="PRINTS" id="PR01415">
    <property type="entry name" value="ANKYRIN"/>
</dbReference>
<evidence type="ECO:0000256" key="3">
    <source>
        <dbReference type="PROSITE-ProRule" id="PRU00023"/>
    </source>
</evidence>
<reference evidence="7 8" key="1">
    <citation type="journal article" date="2017" name="Nat. Ecol. Evol.">
        <title>Scallop genome provides insights into evolution of bilaterian karyotype and development.</title>
        <authorList>
            <person name="Wang S."/>
            <person name="Zhang J."/>
            <person name="Jiao W."/>
            <person name="Li J."/>
            <person name="Xun X."/>
            <person name="Sun Y."/>
            <person name="Guo X."/>
            <person name="Huan P."/>
            <person name="Dong B."/>
            <person name="Zhang L."/>
            <person name="Hu X."/>
            <person name="Sun X."/>
            <person name="Wang J."/>
            <person name="Zhao C."/>
            <person name="Wang Y."/>
            <person name="Wang D."/>
            <person name="Huang X."/>
            <person name="Wang R."/>
            <person name="Lv J."/>
            <person name="Li Y."/>
            <person name="Zhang Z."/>
            <person name="Liu B."/>
            <person name="Lu W."/>
            <person name="Hui Y."/>
            <person name="Liang J."/>
            <person name="Zhou Z."/>
            <person name="Hou R."/>
            <person name="Li X."/>
            <person name="Liu Y."/>
            <person name="Li H."/>
            <person name="Ning X."/>
            <person name="Lin Y."/>
            <person name="Zhao L."/>
            <person name="Xing Q."/>
            <person name="Dou J."/>
            <person name="Li Y."/>
            <person name="Mao J."/>
            <person name="Guo H."/>
            <person name="Dou H."/>
            <person name="Li T."/>
            <person name="Mu C."/>
            <person name="Jiang W."/>
            <person name="Fu Q."/>
            <person name="Fu X."/>
            <person name="Miao Y."/>
            <person name="Liu J."/>
            <person name="Yu Q."/>
            <person name="Li R."/>
            <person name="Liao H."/>
            <person name="Li X."/>
            <person name="Kong Y."/>
            <person name="Jiang Z."/>
            <person name="Chourrout D."/>
            <person name="Li R."/>
            <person name="Bao Z."/>
        </authorList>
    </citation>
    <scope>NUCLEOTIDE SEQUENCE [LARGE SCALE GENOMIC DNA]</scope>
    <source>
        <strain evidence="7 8">PY_sf001</strain>
    </source>
</reference>
<accession>A0A210QPB3</accession>
<dbReference type="InterPro" id="IPR036872">
    <property type="entry name" value="CH_dom_sf"/>
</dbReference>
<proteinExistence type="predicted"/>
<dbReference type="STRING" id="6573.A0A210QPB3"/>
<dbReference type="PANTHER" id="PTHR24126">
    <property type="entry name" value="ANKYRIN REPEAT, PH AND SEC7 DOMAIN CONTAINING PROTEIN SECG-RELATED"/>
    <property type="match status" value="1"/>
</dbReference>
<feature type="region of interest" description="Disordered" evidence="5">
    <location>
        <begin position="1027"/>
        <end position="1046"/>
    </location>
</feature>
<dbReference type="Proteomes" id="UP000242188">
    <property type="component" value="Unassembled WGS sequence"/>
</dbReference>
<sequence>MSMRTKINGYTAWVNLRLMPYDQLLNNALMDLLTGTHMKFLLESITGRDIKRLESFDDLSQQQKQTRVEWVMHELKTCQVLPDDVAIDSRLFAMRSADHVFDLLWRLISHDIWFVWERAEYLQHVDMDVLTQIPFKWTPEPPPKKKKSKKPKKSLLSGFGSGSQAEDDSSDDIMEDWVKFPNAEWVKNFKKKKREIGNYPSPDECILEMVNYQLKTTRDGRNLSCHTIDDFVDSRVLCALVNSFVPNTFTTDLLLNDRWTINLALRTAEKMFYAETPFDSEDLVEADPTAVCSYFCFFLMMAYKYRQCKGAVNRVDYISMLIRECNHEISKFPAIVSNMQELQRRKEVKNEIEQHKKALEKFNGRFDIPYCKKWMNHVEYVQNEVRRQIREKMKSRFDMITAPRNITVNDICLSCVINLTLTNGSGFYLASNKEVLGDGRKVVLRAKETGDFIDDFSSGRSRGPTVRDILKVADAGVVEIYPDNYPQIEIFVEAQSRNKLLKAGTVFLYQVFPGNTTTWQRLFIKSARENEFETVQKMIVFFHSNPSFINSKEPKTGNTALHWACRNGLFDMVCLLLENGANVDSRNSNKSTPLFAAIEGLHRRICHLLIEWGCDVHCKNVKNLTPFEMIKNDDFKHFLIELYGHYSEIVPKIMEGDMALLDEVIHKHSTHQKQFCSLRSRCINGSTLLHTAAYYGNVAAIRELMQLRVDVNIRDYKGATALHRARNKEVLEVLLESGASVDAEDGEANTPLHVKCYGETNAPSEIPSIEVLLARNANLARRNMRGLLPIHCCAMQGRVDVIRLMVRADTENNISKAISGEDDKKPPSLLHLAIANDFIECAKWLSTNGFYFKKREQDVLLRRIMTEQVTLNDREEAVRFLLENGADPSPRYPGGNTSLHYAAGLTGSSEVLELLLENGAEVDPVDDNGCTPLFFATQANNQFAACVLIEQNANVRHKNSQGLTAFDYIIDFEEWIDCGYFTDDIKARLKAFSLKHARDLVRAISKKVKPNQFHSFQDIRMRSGLSTRSFQPTTSNTNTNSHFSSQLPSIHRASISTGYIHN</sequence>
<dbReference type="EMBL" id="NEDP02002573">
    <property type="protein sequence ID" value="OWF50538.1"/>
    <property type="molecule type" value="Genomic_DNA"/>
</dbReference>
<dbReference type="Pfam" id="PF00307">
    <property type="entry name" value="CH"/>
    <property type="match status" value="1"/>
</dbReference>
<protein>
    <submittedName>
        <fullName evidence="7">Ankyrin-2</fullName>
    </submittedName>
</protein>
<dbReference type="Gene3D" id="1.10.418.10">
    <property type="entry name" value="Calponin-like domain"/>
    <property type="match status" value="1"/>
</dbReference>
<feature type="domain" description="Calponin-homology (CH)" evidence="6">
    <location>
        <begin position="203"/>
        <end position="299"/>
    </location>
</feature>
<evidence type="ECO:0000256" key="1">
    <source>
        <dbReference type="ARBA" id="ARBA00022737"/>
    </source>
</evidence>
<organism evidence="7 8">
    <name type="scientific">Mizuhopecten yessoensis</name>
    <name type="common">Japanese scallop</name>
    <name type="synonym">Patinopecten yessoensis</name>
    <dbReference type="NCBI Taxonomy" id="6573"/>
    <lineage>
        <taxon>Eukaryota</taxon>
        <taxon>Metazoa</taxon>
        <taxon>Spiralia</taxon>
        <taxon>Lophotrochozoa</taxon>
        <taxon>Mollusca</taxon>
        <taxon>Bivalvia</taxon>
        <taxon>Autobranchia</taxon>
        <taxon>Pteriomorphia</taxon>
        <taxon>Pectinida</taxon>
        <taxon>Pectinoidea</taxon>
        <taxon>Pectinidae</taxon>
        <taxon>Mizuhopecten</taxon>
    </lineage>
</organism>
<keyword evidence="4" id="KW-0175">Coiled coil</keyword>
<feature type="repeat" description="ANK" evidence="3">
    <location>
        <begin position="928"/>
        <end position="960"/>
    </location>
</feature>
<evidence type="ECO:0000256" key="5">
    <source>
        <dbReference type="SAM" id="MobiDB-lite"/>
    </source>
</evidence>
<dbReference type="InterPro" id="IPR002110">
    <property type="entry name" value="Ankyrin_rpt"/>
</dbReference>
<dbReference type="Pfam" id="PF12796">
    <property type="entry name" value="Ank_2"/>
    <property type="match status" value="3"/>
</dbReference>
<feature type="coiled-coil region" evidence="4">
    <location>
        <begin position="338"/>
        <end position="365"/>
    </location>
</feature>
<keyword evidence="8" id="KW-1185">Reference proteome</keyword>
<evidence type="ECO:0000256" key="4">
    <source>
        <dbReference type="SAM" id="Coils"/>
    </source>
</evidence>
<dbReference type="Gene3D" id="1.25.40.20">
    <property type="entry name" value="Ankyrin repeat-containing domain"/>
    <property type="match status" value="3"/>
</dbReference>
<feature type="region of interest" description="Disordered" evidence="5">
    <location>
        <begin position="138"/>
        <end position="170"/>
    </location>
</feature>
<feature type="repeat" description="ANK" evidence="3">
    <location>
        <begin position="894"/>
        <end position="927"/>
    </location>
</feature>
<dbReference type="AlphaFoldDB" id="A0A210QPB3"/>
<feature type="repeat" description="ANK" evidence="3">
    <location>
        <begin position="556"/>
        <end position="588"/>
    </location>
</feature>
<dbReference type="PROSITE" id="PS50297">
    <property type="entry name" value="ANK_REP_REGION"/>
    <property type="match status" value="3"/>
</dbReference>
<gene>
    <name evidence="7" type="ORF">KP79_PYT18253</name>
</gene>
<name>A0A210QPB3_MIZYE</name>
<dbReference type="SUPFAM" id="SSF47576">
    <property type="entry name" value="Calponin-homology domain, CH-domain"/>
    <property type="match status" value="1"/>
</dbReference>
<evidence type="ECO:0000313" key="8">
    <source>
        <dbReference type="Proteomes" id="UP000242188"/>
    </source>
</evidence>
<dbReference type="SMART" id="SM00248">
    <property type="entry name" value="ANK"/>
    <property type="match status" value="9"/>
</dbReference>
<keyword evidence="2 3" id="KW-0040">ANK repeat</keyword>
<feature type="compositionally biased region" description="Low complexity" evidence="5">
    <location>
        <begin position="1033"/>
        <end position="1045"/>
    </location>
</feature>
<dbReference type="OrthoDB" id="424503at2759"/>
<evidence type="ECO:0000313" key="7">
    <source>
        <dbReference type="EMBL" id="OWF50538.1"/>
    </source>
</evidence>
<dbReference type="PROSITE" id="PS50088">
    <property type="entry name" value="ANK_REPEAT"/>
    <property type="match status" value="4"/>
</dbReference>
<dbReference type="SUPFAM" id="SSF48403">
    <property type="entry name" value="Ankyrin repeat"/>
    <property type="match status" value="2"/>
</dbReference>
<evidence type="ECO:0000259" key="6">
    <source>
        <dbReference type="Pfam" id="PF00307"/>
    </source>
</evidence>
<feature type="repeat" description="ANK" evidence="3">
    <location>
        <begin position="684"/>
        <end position="716"/>
    </location>
</feature>